<keyword evidence="2" id="KW-1185">Reference proteome</keyword>
<dbReference type="EMBL" id="CM023481">
    <property type="protein sequence ID" value="KAH6947776.1"/>
    <property type="molecule type" value="Genomic_DNA"/>
</dbReference>
<dbReference type="Proteomes" id="UP000821845">
    <property type="component" value="Chromosome 1"/>
</dbReference>
<reference evidence="1" key="1">
    <citation type="submission" date="2020-05" db="EMBL/GenBank/DDBJ databases">
        <title>Large-scale comparative analyses of tick genomes elucidate their genetic diversity and vector capacities.</title>
        <authorList>
            <person name="Jia N."/>
            <person name="Wang J."/>
            <person name="Shi W."/>
            <person name="Du L."/>
            <person name="Sun Y."/>
            <person name="Zhan W."/>
            <person name="Jiang J."/>
            <person name="Wang Q."/>
            <person name="Zhang B."/>
            <person name="Ji P."/>
            <person name="Sakyi L.B."/>
            <person name="Cui X."/>
            <person name="Yuan T."/>
            <person name="Jiang B."/>
            <person name="Yang W."/>
            <person name="Lam T.T.-Y."/>
            <person name="Chang Q."/>
            <person name="Ding S."/>
            <person name="Wang X."/>
            <person name="Zhu J."/>
            <person name="Ruan X."/>
            <person name="Zhao L."/>
            <person name="Wei J."/>
            <person name="Que T."/>
            <person name="Du C."/>
            <person name="Cheng J."/>
            <person name="Dai P."/>
            <person name="Han X."/>
            <person name="Huang E."/>
            <person name="Gao Y."/>
            <person name="Liu J."/>
            <person name="Shao H."/>
            <person name="Ye R."/>
            <person name="Li L."/>
            <person name="Wei W."/>
            <person name="Wang X."/>
            <person name="Wang C."/>
            <person name="Yang T."/>
            <person name="Huo Q."/>
            <person name="Li W."/>
            <person name="Guo W."/>
            <person name="Chen H."/>
            <person name="Zhou L."/>
            <person name="Ni X."/>
            <person name="Tian J."/>
            <person name="Zhou Y."/>
            <person name="Sheng Y."/>
            <person name="Liu T."/>
            <person name="Pan Y."/>
            <person name="Xia L."/>
            <person name="Li J."/>
            <person name="Zhao F."/>
            <person name="Cao W."/>
        </authorList>
    </citation>
    <scope>NUCLEOTIDE SEQUENCE</scope>
    <source>
        <strain evidence="1">Hyas-2018</strain>
    </source>
</reference>
<evidence type="ECO:0000313" key="2">
    <source>
        <dbReference type="Proteomes" id="UP000821845"/>
    </source>
</evidence>
<gene>
    <name evidence="1" type="ORF">HPB50_021264</name>
</gene>
<proteinExistence type="predicted"/>
<comment type="caution">
    <text evidence="1">The sequence shown here is derived from an EMBL/GenBank/DDBJ whole genome shotgun (WGS) entry which is preliminary data.</text>
</comment>
<accession>A0ACB7TKS9</accession>
<organism evidence="1 2">
    <name type="scientific">Hyalomma asiaticum</name>
    <name type="common">Tick</name>
    <dbReference type="NCBI Taxonomy" id="266040"/>
    <lineage>
        <taxon>Eukaryota</taxon>
        <taxon>Metazoa</taxon>
        <taxon>Ecdysozoa</taxon>
        <taxon>Arthropoda</taxon>
        <taxon>Chelicerata</taxon>
        <taxon>Arachnida</taxon>
        <taxon>Acari</taxon>
        <taxon>Parasitiformes</taxon>
        <taxon>Ixodida</taxon>
        <taxon>Ixodoidea</taxon>
        <taxon>Ixodidae</taxon>
        <taxon>Hyalomminae</taxon>
        <taxon>Hyalomma</taxon>
    </lineage>
</organism>
<protein>
    <submittedName>
        <fullName evidence="1">Uncharacterized protein</fullName>
    </submittedName>
</protein>
<sequence>MTISRRYDERYVLGTRSSGRTMVHVWGAISHTGLGPLHRFPGRLTSETYMDVFETVLIPHVLDGPFPDGLYYLQQDYAPIHISKAVQKMLDDLGVVRLNWPARSTDLNRDIWGPMKPNLAKDVGLAAATADEL</sequence>
<name>A0ACB7TKS9_HYAAI</name>
<evidence type="ECO:0000313" key="1">
    <source>
        <dbReference type="EMBL" id="KAH6947776.1"/>
    </source>
</evidence>